<keyword evidence="7" id="KW-0804">Transcription</keyword>
<dbReference type="PANTHER" id="PTHR30532:SF26">
    <property type="entry name" value="IRON(3+)-HYDROXAMATE-BINDING PROTEIN FHUD"/>
    <property type="match status" value="1"/>
</dbReference>
<dbReference type="Proteomes" id="UP000261905">
    <property type="component" value="Unassembled WGS sequence"/>
</dbReference>
<keyword evidence="11" id="KW-1185">Reference proteome</keyword>
<dbReference type="SUPFAM" id="SSF46689">
    <property type="entry name" value="Homeodomain-like"/>
    <property type="match status" value="1"/>
</dbReference>
<evidence type="ECO:0000256" key="6">
    <source>
        <dbReference type="ARBA" id="ARBA00023125"/>
    </source>
</evidence>
<evidence type="ECO:0000313" key="10">
    <source>
        <dbReference type="EMBL" id="REK75065.1"/>
    </source>
</evidence>
<comment type="similarity">
    <text evidence="2">Belongs to the bacterial solute-binding protein 8 family.</text>
</comment>
<dbReference type="Gene3D" id="1.10.10.60">
    <property type="entry name" value="Homeodomain-like"/>
    <property type="match status" value="2"/>
</dbReference>
<dbReference type="Gene3D" id="3.40.50.1980">
    <property type="entry name" value="Nitrogenase molybdenum iron protein domain"/>
    <property type="match status" value="2"/>
</dbReference>
<dbReference type="Pfam" id="PF12833">
    <property type="entry name" value="HTH_18"/>
    <property type="match status" value="1"/>
</dbReference>
<evidence type="ECO:0000256" key="3">
    <source>
        <dbReference type="ARBA" id="ARBA00022448"/>
    </source>
</evidence>
<dbReference type="PANTHER" id="PTHR30532">
    <property type="entry name" value="IRON III DICITRATE-BINDING PERIPLASMIC PROTEIN"/>
    <property type="match status" value="1"/>
</dbReference>
<dbReference type="InterPro" id="IPR018062">
    <property type="entry name" value="HTH_AraC-typ_CS"/>
</dbReference>
<sequence length="575" mass="66544">MKSFFFFVKINLLIMIITDKRRRDMRASHSSIPIGSLLFQLTDSTLIHSVEIERIERSVSDSYLLLVFRKGEGQLIIGDDLYRIQAKQSFCLLPGMNFSIENKGRSVLQYFQLSFRVIYSEEGRMDPYAGPLWSDQGPLKAYPFTRMMQIAEQLVECVVEMDGIERFKRNQLFQELIGFLLEQHHDSKGTDSPLHAVESSIQYVNHHFTDSLTVRELASRAELPYWQYSSIFRELTGVKPNDYIAELRMTRAKEMLLRTDAPLREIASQTGFVDEYYFSRRFRQSTGFAPRQYVAAMRKKISVRDWTGHEVHIPAHPNRIVFYGETIGDLLSLGIKPVGCSYSLKGTWYEEELQAIVNVGTPLELGTVEELSPDLIIYANTDEGQYKDVAKIAPTVTFDSFQPLEDRLITLGHWFGKRREAETWLHRFEHQSEEMWRELEPAIRNDETASVFTYHRGNRLFVMGTIGLTETLYHPLGFRPTKRVQSLRNQHRAYQEISESQIRDYAGNRVFLILPADPTSRESTEALWSSSLWNSLEAVQEGHAYLVEESKWNIGDAFTREKLLERLPALLTESS</sequence>
<protein>
    <submittedName>
        <fullName evidence="10">Helix-turn-helix domain-containing protein</fullName>
    </submittedName>
</protein>
<dbReference type="Pfam" id="PF01497">
    <property type="entry name" value="Peripla_BP_2"/>
    <property type="match status" value="1"/>
</dbReference>
<dbReference type="SUPFAM" id="SSF53807">
    <property type="entry name" value="Helical backbone' metal receptor"/>
    <property type="match status" value="1"/>
</dbReference>
<proteinExistence type="inferred from homology"/>
<dbReference type="PROSITE" id="PS01124">
    <property type="entry name" value="HTH_ARAC_FAMILY_2"/>
    <property type="match status" value="1"/>
</dbReference>
<keyword evidence="5" id="KW-0805">Transcription regulation</keyword>
<dbReference type="SMART" id="SM00342">
    <property type="entry name" value="HTH_ARAC"/>
    <property type="match status" value="1"/>
</dbReference>
<evidence type="ECO:0000259" key="9">
    <source>
        <dbReference type="PROSITE" id="PS50983"/>
    </source>
</evidence>
<reference evidence="10 11" key="1">
    <citation type="submission" date="2018-08" db="EMBL/GenBank/DDBJ databases">
        <title>Paenibacillus sp. M4BSY-1, whole genome shotgun sequence.</title>
        <authorList>
            <person name="Tuo L."/>
        </authorList>
    </citation>
    <scope>NUCLEOTIDE SEQUENCE [LARGE SCALE GENOMIC DNA]</scope>
    <source>
        <strain evidence="10 11">M4BSY-1</strain>
    </source>
</reference>
<dbReference type="GO" id="GO:1901678">
    <property type="term" value="P:iron coordination entity transport"/>
    <property type="evidence" value="ECO:0007669"/>
    <property type="project" value="UniProtKB-ARBA"/>
</dbReference>
<dbReference type="InterPro" id="IPR002491">
    <property type="entry name" value="ABC_transptr_periplasmic_BD"/>
</dbReference>
<evidence type="ECO:0000256" key="7">
    <source>
        <dbReference type="ARBA" id="ARBA00023163"/>
    </source>
</evidence>
<keyword evidence="4" id="KW-0732">Signal</keyword>
<feature type="domain" description="HTH araC/xylS-type" evidence="8">
    <location>
        <begin position="198"/>
        <end position="296"/>
    </location>
</feature>
<evidence type="ECO:0000256" key="1">
    <source>
        <dbReference type="ARBA" id="ARBA00004196"/>
    </source>
</evidence>
<comment type="subcellular location">
    <subcellularLocation>
        <location evidence="1">Cell envelope</location>
    </subcellularLocation>
</comment>
<gene>
    <name evidence="10" type="ORF">DX130_15635</name>
</gene>
<evidence type="ECO:0000313" key="11">
    <source>
        <dbReference type="Proteomes" id="UP000261905"/>
    </source>
</evidence>
<dbReference type="SUPFAM" id="SSF51215">
    <property type="entry name" value="Regulatory protein AraC"/>
    <property type="match status" value="1"/>
</dbReference>
<feature type="domain" description="Fe/B12 periplasmic-binding" evidence="9">
    <location>
        <begin position="318"/>
        <end position="575"/>
    </location>
</feature>
<dbReference type="InterPro" id="IPR037923">
    <property type="entry name" value="HTH-like"/>
</dbReference>
<dbReference type="EMBL" id="QUBQ01000002">
    <property type="protein sequence ID" value="REK75065.1"/>
    <property type="molecule type" value="Genomic_DNA"/>
</dbReference>
<dbReference type="PROSITE" id="PS50983">
    <property type="entry name" value="FE_B12_PBP"/>
    <property type="match status" value="1"/>
</dbReference>
<dbReference type="InterPro" id="IPR018060">
    <property type="entry name" value="HTH_AraC"/>
</dbReference>
<keyword evidence="6" id="KW-0238">DNA-binding</keyword>
<dbReference type="PROSITE" id="PS00041">
    <property type="entry name" value="HTH_ARAC_FAMILY_1"/>
    <property type="match status" value="1"/>
</dbReference>
<dbReference type="InterPro" id="IPR009057">
    <property type="entry name" value="Homeodomain-like_sf"/>
</dbReference>
<dbReference type="GO" id="GO:0030288">
    <property type="term" value="C:outer membrane-bounded periplasmic space"/>
    <property type="evidence" value="ECO:0007669"/>
    <property type="project" value="TreeGrafter"/>
</dbReference>
<dbReference type="GO" id="GO:0043565">
    <property type="term" value="F:sequence-specific DNA binding"/>
    <property type="evidence" value="ECO:0007669"/>
    <property type="project" value="InterPro"/>
</dbReference>
<evidence type="ECO:0000256" key="5">
    <source>
        <dbReference type="ARBA" id="ARBA00023015"/>
    </source>
</evidence>
<name>A0A371PGS2_9BACL</name>
<organism evidence="10 11">
    <name type="scientific">Paenibacillus paeoniae</name>
    <dbReference type="NCBI Taxonomy" id="2292705"/>
    <lineage>
        <taxon>Bacteria</taxon>
        <taxon>Bacillati</taxon>
        <taxon>Bacillota</taxon>
        <taxon>Bacilli</taxon>
        <taxon>Bacillales</taxon>
        <taxon>Paenibacillaceae</taxon>
        <taxon>Paenibacillus</taxon>
    </lineage>
</organism>
<accession>A0A371PGS2</accession>
<comment type="caution">
    <text evidence="10">The sequence shown here is derived from an EMBL/GenBank/DDBJ whole genome shotgun (WGS) entry which is preliminary data.</text>
</comment>
<evidence type="ECO:0000259" key="8">
    <source>
        <dbReference type="PROSITE" id="PS01124"/>
    </source>
</evidence>
<evidence type="ECO:0000256" key="4">
    <source>
        <dbReference type="ARBA" id="ARBA00022729"/>
    </source>
</evidence>
<dbReference type="GO" id="GO:0003700">
    <property type="term" value="F:DNA-binding transcription factor activity"/>
    <property type="evidence" value="ECO:0007669"/>
    <property type="project" value="InterPro"/>
</dbReference>
<dbReference type="InterPro" id="IPR051313">
    <property type="entry name" value="Bact_iron-sidero_bind"/>
</dbReference>
<keyword evidence="3" id="KW-0813">Transport</keyword>
<evidence type="ECO:0000256" key="2">
    <source>
        <dbReference type="ARBA" id="ARBA00008814"/>
    </source>
</evidence>
<dbReference type="AlphaFoldDB" id="A0A371PGS2"/>